<protein>
    <submittedName>
        <fullName evidence="1">Uncharacterized protein</fullName>
    </submittedName>
</protein>
<accession>A0A9W4JX74</accession>
<reference evidence="1" key="1">
    <citation type="submission" date="2021-07" db="EMBL/GenBank/DDBJ databases">
        <authorList>
            <person name="Branca A.L. A."/>
        </authorList>
    </citation>
    <scope>NUCLEOTIDE SEQUENCE</scope>
</reference>
<organism evidence="1 2">
    <name type="scientific">Penicillium salamii</name>
    <dbReference type="NCBI Taxonomy" id="1612424"/>
    <lineage>
        <taxon>Eukaryota</taxon>
        <taxon>Fungi</taxon>
        <taxon>Dikarya</taxon>
        <taxon>Ascomycota</taxon>
        <taxon>Pezizomycotina</taxon>
        <taxon>Eurotiomycetes</taxon>
        <taxon>Eurotiomycetidae</taxon>
        <taxon>Eurotiales</taxon>
        <taxon>Aspergillaceae</taxon>
        <taxon>Penicillium</taxon>
    </lineage>
</organism>
<comment type="caution">
    <text evidence="1">The sequence shown here is derived from an EMBL/GenBank/DDBJ whole genome shotgun (WGS) entry which is preliminary data.</text>
</comment>
<dbReference type="AlphaFoldDB" id="A0A9W4JX74"/>
<name>A0A9W4JX74_9EURO</name>
<gene>
    <name evidence="1" type="ORF">PSALAMII_LOCUS10644</name>
</gene>
<evidence type="ECO:0000313" key="2">
    <source>
        <dbReference type="Proteomes" id="UP001152646"/>
    </source>
</evidence>
<dbReference type="EMBL" id="CAJVPA010000250">
    <property type="protein sequence ID" value="CAG8425161.1"/>
    <property type="molecule type" value="Genomic_DNA"/>
</dbReference>
<dbReference type="OrthoDB" id="4177029at2759"/>
<proteinExistence type="predicted"/>
<dbReference type="Proteomes" id="UP001152646">
    <property type="component" value="Unassembled WGS sequence"/>
</dbReference>
<evidence type="ECO:0000313" key="1">
    <source>
        <dbReference type="EMBL" id="CAG8425161.1"/>
    </source>
</evidence>
<sequence length="219" mass="23978">MSKQSAALSFCSSTSFYTSRASRLRTHPICVYIELASPSKVPIALHCSTLPLPLPLPLPLIPNQPIYHNTTMASLWYCCCCSFGPHNLSLHEACIQCGTPRCGRCTEQKVSDSMNLHSHSHSYDITSAYPAAVPTNSPPTPTFKPTTMDIAVPDLPRIRALPRADCTSISSTPLGGIRTHGETYMYICCSCHDGPKIYNHQPQCVECGHMSCGRCVYVK</sequence>